<sequence length="117" mass="12996">MCDKSGRAMLRHEWAGSTGVIPRPHRKPSNALVKPLVFQVAMGGGDCLPSVSLPSQQCVLGLQVLNRNPVLICSPKFRRLSCQWPLLTKALFSHGEDFSINHYTSSRRIGDLKLRTN</sequence>
<evidence type="ECO:0000313" key="1">
    <source>
        <dbReference type="EMBL" id="SOQ36088.1"/>
    </source>
</evidence>
<dbReference type="EMBL" id="ODYU01000779">
    <property type="protein sequence ID" value="SOQ36088.1"/>
    <property type="molecule type" value="Genomic_DNA"/>
</dbReference>
<organism evidence="1">
    <name type="scientific">Spodoptera frugiperda</name>
    <name type="common">Fall armyworm</name>
    <dbReference type="NCBI Taxonomy" id="7108"/>
    <lineage>
        <taxon>Eukaryota</taxon>
        <taxon>Metazoa</taxon>
        <taxon>Ecdysozoa</taxon>
        <taxon>Arthropoda</taxon>
        <taxon>Hexapoda</taxon>
        <taxon>Insecta</taxon>
        <taxon>Pterygota</taxon>
        <taxon>Neoptera</taxon>
        <taxon>Endopterygota</taxon>
        <taxon>Lepidoptera</taxon>
        <taxon>Glossata</taxon>
        <taxon>Ditrysia</taxon>
        <taxon>Noctuoidea</taxon>
        <taxon>Noctuidae</taxon>
        <taxon>Amphipyrinae</taxon>
        <taxon>Spodoptera</taxon>
    </lineage>
</organism>
<reference evidence="1" key="1">
    <citation type="submission" date="2016-07" db="EMBL/GenBank/DDBJ databases">
        <authorList>
            <person name="Bretaudeau A."/>
        </authorList>
    </citation>
    <scope>NUCLEOTIDE SEQUENCE</scope>
    <source>
        <strain evidence="1">Rice</strain>
        <tissue evidence="1">Whole body</tissue>
    </source>
</reference>
<dbReference type="AlphaFoldDB" id="A0A2H1V5J0"/>
<gene>
    <name evidence="1" type="ORF">SFRICE_010435</name>
</gene>
<proteinExistence type="predicted"/>
<protein>
    <submittedName>
        <fullName evidence="1">SFRICE_010435</fullName>
    </submittedName>
</protein>
<name>A0A2H1V5J0_SPOFR</name>
<accession>A0A2H1V5J0</accession>